<evidence type="ECO:0000256" key="7">
    <source>
        <dbReference type="ARBA" id="ARBA00023002"/>
    </source>
</evidence>
<accession>A0A556TXJ6</accession>
<dbReference type="GO" id="GO:0005829">
    <property type="term" value="C:cytosol"/>
    <property type="evidence" value="ECO:0007669"/>
    <property type="project" value="TreeGrafter"/>
</dbReference>
<dbReference type="Gene3D" id="2.40.30.10">
    <property type="entry name" value="Translation factors"/>
    <property type="match status" value="1"/>
</dbReference>
<dbReference type="PANTHER" id="PTHR19384:SF84">
    <property type="entry name" value="METHIONINE SYNTHASE REDUCTASE"/>
    <property type="match status" value="1"/>
</dbReference>
<evidence type="ECO:0000256" key="2">
    <source>
        <dbReference type="ARBA" id="ARBA00001974"/>
    </source>
</evidence>
<dbReference type="Gene3D" id="1.20.990.10">
    <property type="entry name" value="NADPH-cytochrome p450 Reductase, Chain A, domain 3"/>
    <property type="match status" value="1"/>
</dbReference>
<dbReference type="Proteomes" id="UP000319801">
    <property type="component" value="Unassembled WGS sequence"/>
</dbReference>
<dbReference type="GO" id="GO:0010181">
    <property type="term" value="F:FMN binding"/>
    <property type="evidence" value="ECO:0007669"/>
    <property type="project" value="InterPro"/>
</dbReference>
<dbReference type="FunFam" id="1.20.990.10:FF:000007">
    <property type="entry name" value="Methionine synthase reductase"/>
    <property type="match status" value="1"/>
</dbReference>
<dbReference type="OrthoDB" id="1856718at2759"/>
<evidence type="ECO:0000256" key="1">
    <source>
        <dbReference type="ARBA" id="ARBA00001917"/>
    </source>
</evidence>
<keyword evidence="14" id="KW-1185">Reference proteome</keyword>
<keyword evidence="3" id="KW-0285">Flavoprotein</keyword>
<dbReference type="GO" id="GO:0030586">
    <property type="term" value="F:[methionine synthase] reductase (NADPH) activity"/>
    <property type="evidence" value="ECO:0007669"/>
    <property type="project" value="UniProtKB-EC"/>
</dbReference>
<keyword evidence="5" id="KW-0274">FAD</keyword>
<dbReference type="InterPro" id="IPR008254">
    <property type="entry name" value="Flavodoxin/NO_synth"/>
</dbReference>
<dbReference type="GO" id="GO:0050667">
    <property type="term" value="P:homocysteine metabolic process"/>
    <property type="evidence" value="ECO:0007669"/>
    <property type="project" value="TreeGrafter"/>
</dbReference>
<dbReference type="PANTHER" id="PTHR19384">
    <property type="entry name" value="NITRIC OXIDE SYNTHASE-RELATED"/>
    <property type="match status" value="1"/>
</dbReference>
<dbReference type="EC" id="1.16.1.8" evidence="8"/>
<keyword evidence="7" id="KW-0560">Oxidoreductase</keyword>
<evidence type="ECO:0000259" key="11">
    <source>
        <dbReference type="PROSITE" id="PS50902"/>
    </source>
</evidence>
<feature type="compositionally biased region" description="Basic and acidic residues" evidence="10">
    <location>
        <begin position="199"/>
        <end position="213"/>
    </location>
</feature>
<dbReference type="InterPro" id="IPR017938">
    <property type="entry name" value="Riboflavin_synthase-like_b-brl"/>
</dbReference>
<dbReference type="EMBL" id="VCAZ01000026">
    <property type="protein sequence ID" value="TSL10165.1"/>
    <property type="molecule type" value="Genomic_DNA"/>
</dbReference>
<dbReference type="InterPro" id="IPR029039">
    <property type="entry name" value="Flavoprotein-like_sf"/>
</dbReference>
<evidence type="ECO:0000256" key="10">
    <source>
        <dbReference type="SAM" id="MobiDB-lite"/>
    </source>
</evidence>
<comment type="caution">
    <text evidence="13">The sequence shown here is derived from an EMBL/GenBank/DDBJ whole genome shotgun (WGS) entry which is preliminary data.</text>
</comment>
<dbReference type="PROSITE" id="PS50902">
    <property type="entry name" value="FLAVODOXIN_LIKE"/>
    <property type="match status" value="1"/>
</dbReference>
<proteinExistence type="predicted"/>
<dbReference type="InterPro" id="IPR003097">
    <property type="entry name" value="CysJ-like_FAD-binding"/>
</dbReference>
<evidence type="ECO:0000256" key="3">
    <source>
        <dbReference type="ARBA" id="ARBA00022630"/>
    </source>
</evidence>
<evidence type="ECO:0000256" key="5">
    <source>
        <dbReference type="ARBA" id="ARBA00022827"/>
    </source>
</evidence>
<dbReference type="GO" id="GO:0009086">
    <property type="term" value="P:methionine biosynthetic process"/>
    <property type="evidence" value="ECO:0007669"/>
    <property type="project" value="TreeGrafter"/>
</dbReference>
<evidence type="ECO:0000313" key="13">
    <source>
        <dbReference type="EMBL" id="TSL10165.1"/>
    </source>
</evidence>
<evidence type="ECO:0000256" key="8">
    <source>
        <dbReference type="ARBA" id="ARBA00039088"/>
    </source>
</evidence>
<reference evidence="13 14" key="1">
    <citation type="journal article" date="2019" name="Genome Biol. Evol.">
        <title>Whole-Genome Sequencing of the Giant Devil Catfish, Bagarius yarrelli.</title>
        <authorList>
            <person name="Jiang W."/>
            <person name="Lv Y."/>
            <person name="Cheng L."/>
            <person name="Yang K."/>
            <person name="Chao B."/>
            <person name="Wang X."/>
            <person name="Li Y."/>
            <person name="Pan X."/>
            <person name="You X."/>
            <person name="Zhang Y."/>
            <person name="Yang J."/>
            <person name="Li J."/>
            <person name="Zhang X."/>
            <person name="Liu S."/>
            <person name="Sun C."/>
            <person name="Yang J."/>
            <person name="Shi Q."/>
        </authorList>
    </citation>
    <scope>NUCLEOTIDE SEQUENCE [LARGE SCALE GENOMIC DNA]</scope>
    <source>
        <strain evidence="13">JWS20170419001</strain>
        <tissue evidence="13">Muscle</tissue>
    </source>
</reference>
<evidence type="ECO:0000256" key="9">
    <source>
        <dbReference type="ARBA" id="ARBA00040659"/>
    </source>
</evidence>
<gene>
    <name evidence="13" type="ORF">Baya_6282</name>
</gene>
<evidence type="ECO:0000313" key="14">
    <source>
        <dbReference type="Proteomes" id="UP000319801"/>
    </source>
</evidence>
<feature type="domain" description="Flavodoxin-like" evidence="11">
    <location>
        <begin position="10"/>
        <end position="153"/>
    </location>
</feature>
<dbReference type="PROSITE" id="PS51384">
    <property type="entry name" value="FAD_FR"/>
    <property type="match status" value="1"/>
</dbReference>
<dbReference type="Pfam" id="PF00258">
    <property type="entry name" value="Flavodoxin_1"/>
    <property type="match status" value="1"/>
</dbReference>
<protein>
    <recommendedName>
        <fullName evidence="9">Methionine synthase reductase</fullName>
        <ecNumber evidence="8">1.16.1.8</ecNumber>
    </recommendedName>
</protein>
<name>A0A556TXJ6_BAGYA</name>
<comment type="cofactor">
    <cofactor evidence="1">
        <name>FMN</name>
        <dbReference type="ChEBI" id="CHEBI:58210"/>
    </cofactor>
</comment>
<evidence type="ECO:0000256" key="4">
    <source>
        <dbReference type="ARBA" id="ARBA00022643"/>
    </source>
</evidence>
<dbReference type="InterPro" id="IPR017927">
    <property type="entry name" value="FAD-bd_FR_type"/>
</dbReference>
<evidence type="ECO:0000256" key="6">
    <source>
        <dbReference type="ARBA" id="ARBA00022857"/>
    </source>
</evidence>
<dbReference type="PRINTS" id="PR00369">
    <property type="entry name" value="FLAVODOXIN"/>
</dbReference>
<dbReference type="AlphaFoldDB" id="A0A556TXJ6"/>
<organism evidence="13 14">
    <name type="scientific">Bagarius yarrelli</name>
    <name type="common">Goonch</name>
    <name type="synonym">Bagrus yarrelli</name>
    <dbReference type="NCBI Taxonomy" id="175774"/>
    <lineage>
        <taxon>Eukaryota</taxon>
        <taxon>Metazoa</taxon>
        <taxon>Chordata</taxon>
        <taxon>Craniata</taxon>
        <taxon>Vertebrata</taxon>
        <taxon>Euteleostomi</taxon>
        <taxon>Actinopterygii</taxon>
        <taxon>Neopterygii</taxon>
        <taxon>Teleostei</taxon>
        <taxon>Ostariophysi</taxon>
        <taxon>Siluriformes</taxon>
        <taxon>Sisoridae</taxon>
        <taxon>Sisorinae</taxon>
        <taxon>Bagarius</taxon>
    </lineage>
</organism>
<dbReference type="InterPro" id="IPR001094">
    <property type="entry name" value="Flavdoxin-like"/>
</dbReference>
<dbReference type="InterPro" id="IPR023173">
    <property type="entry name" value="NADPH_Cyt_P450_Rdtase_alpha"/>
</dbReference>
<dbReference type="GO" id="GO:0050660">
    <property type="term" value="F:flavin adenine dinucleotide binding"/>
    <property type="evidence" value="ECO:0007669"/>
    <property type="project" value="TreeGrafter"/>
</dbReference>
<feature type="domain" description="FAD-binding FR-type" evidence="12">
    <location>
        <begin position="263"/>
        <end position="526"/>
    </location>
</feature>
<dbReference type="SUPFAM" id="SSF63380">
    <property type="entry name" value="Riboflavin synthase domain-like"/>
    <property type="match status" value="1"/>
</dbReference>
<keyword evidence="4" id="KW-0288">FMN</keyword>
<evidence type="ECO:0000259" key="12">
    <source>
        <dbReference type="PROSITE" id="PS51384"/>
    </source>
</evidence>
<sequence>MPHEVISARFLILYGSQKGQAQSIAEQLSDQAAEHGLEAEISCLSKEDKYRLEKEHSPVVFVISTTGDGEPPDTALKFVRKIRKKCLPRDHFAHLHYALLALGDTNYTNFCNCGKTIDRRLEDLGANHFYATGHADDGTGLELVVDPWIDGLWDALKKRFASMSTTNPYSDIPLSTAQQSLDIQEKLESSTKSLQSLDISEKSEPESKPESRDVETALEASLNRSIAPLSQSSLSVPALPPSYLEVCFGDVPYAEEQVHVVAQDFHEVPISRAVCLTRDDAVKPVILLELDIKDENISYQPGDAFDLLCPNRDTEVEYLLHRLGLHDKKNHAVQLQLIKNTKKKGARIPPYIPELCTLQYLLTWCLEIRSIPKKAFLRSLIDFARETQEKRRLQELCSREGTADYDRFVRLPGACILDLLRVFPSCTPPLSLLIEHLPKLQPRAYSAASSSFRHPGKVNIVFSRVAFPACAEHPERTGLCTGWLADRVSAIIEPFGTKQALGESVDYAALPKVHIRPRLSNTFHLPSDPTVPIVMVGPGSDGLTQYWSSYLIEAIRHKQVCEQIVLAAFVPPQSQAFWEGSQTFW</sequence>
<dbReference type="Pfam" id="PF00667">
    <property type="entry name" value="FAD_binding_1"/>
    <property type="match status" value="1"/>
</dbReference>
<dbReference type="FunFam" id="3.40.50.360:FF:000059">
    <property type="entry name" value="5-methyltetrahydrofolate-homocysteine methyltransferase reductase"/>
    <property type="match status" value="1"/>
</dbReference>
<dbReference type="SUPFAM" id="SSF52218">
    <property type="entry name" value="Flavoproteins"/>
    <property type="match status" value="1"/>
</dbReference>
<feature type="region of interest" description="Disordered" evidence="10">
    <location>
        <begin position="192"/>
        <end position="213"/>
    </location>
</feature>
<dbReference type="Gene3D" id="3.40.50.360">
    <property type="match status" value="1"/>
</dbReference>
<keyword evidence="6" id="KW-0521">NADP</keyword>
<comment type="cofactor">
    <cofactor evidence="2">
        <name>FAD</name>
        <dbReference type="ChEBI" id="CHEBI:57692"/>
    </cofactor>
</comment>